<comment type="caution">
    <text evidence="1">The sequence shown here is derived from an EMBL/GenBank/DDBJ whole genome shotgun (WGS) entry which is preliminary data.</text>
</comment>
<protein>
    <submittedName>
        <fullName evidence="1">Uncharacterized protein</fullName>
    </submittedName>
</protein>
<dbReference type="EMBL" id="SJPU01000005">
    <property type="protein sequence ID" value="TWU09941.1"/>
    <property type="molecule type" value="Genomic_DNA"/>
</dbReference>
<accession>A0A5C6BEM5</accession>
<dbReference type="Proteomes" id="UP000319908">
    <property type="component" value="Unassembled WGS sequence"/>
</dbReference>
<dbReference type="AlphaFoldDB" id="A0A5C6BEM5"/>
<name>A0A5C6BEM5_9BACT</name>
<evidence type="ECO:0000313" key="1">
    <source>
        <dbReference type="EMBL" id="TWU09941.1"/>
    </source>
</evidence>
<evidence type="ECO:0000313" key="2">
    <source>
        <dbReference type="Proteomes" id="UP000319908"/>
    </source>
</evidence>
<keyword evidence="2" id="KW-1185">Reference proteome</keyword>
<sequence>MRVSGQWDLASRQERDLAMEEVQRLLSEPGLEIDSVSSIRKPGAINPPPIAFP</sequence>
<gene>
    <name evidence="1" type="ORF">Poly21_52690</name>
</gene>
<reference evidence="1 2" key="1">
    <citation type="journal article" date="2020" name="Antonie Van Leeuwenhoek">
        <title>Rhodopirellula heiligendammensis sp. nov., Rhodopirellula pilleata sp. nov., and Rhodopirellula solitaria sp. nov. isolated from natural or artificial marine surfaces in Northern Germany and California, USA, and emended description of the genus Rhodopirellula.</title>
        <authorList>
            <person name="Kallscheuer N."/>
            <person name="Wiegand S."/>
            <person name="Jogler M."/>
            <person name="Boedeker C."/>
            <person name="Peeters S.H."/>
            <person name="Rast P."/>
            <person name="Heuer A."/>
            <person name="Jetten M.S.M."/>
            <person name="Rohde M."/>
            <person name="Jogler C."/>
        </authorList>
    </citation>
    <scope>NUCLEOTIDE SEQUENCE [LARGE SCALE GENOMIC DNA]</scope>
    <source>
        <strain evidence="1 2">Poly21</strain>
    </source>
</reference>
<proteinExistence type="predicted"/>
<organism evidence="1 2">
    <name type="scientific">Allorhodopirellula heiligendammensis</name>
    <dbReference type="NCBI Taxonomy" id="2714739"/>
    <lineage>
        <taxon>Bacteria</taxon>
        <taxon>Pseudomonadati</taxon>
        <taxon>Planctomycetota</taxon>
        <taxon>Planctomycetia</taxon>
        <taxon>Pirellulales</taxon>
        <taxon>Pirellulaceae</taxon>
        <taxon>Allorhodopirellula</taxon>
    </lineage>
</organism>